<dbReference type="PROSITE" id="PS50287">
    <property type="entry name" value="SRCR_2"/>
    <property type="match status" value="2"/>
</dbReference>
<dbReference type="PROSITE" id="PS00420">
    <property type="entry name" value="SRCR_1"/>
    <property type="match status" value="1"/>
</dbReference>
<feature type="disulfide bond" evidence="7">
    <location>
        <begin position="70"/>
        <end position="80"/>
    </location>
</feature>
<evidence type="ECO:0000259" key="8">
    <source>
        <dbReference type="PROSITE" id="PS50287"/>
    </source>
</evidence>
<dbReference type="Pfam" id="PF00530">
    <property type="entry name" value="SRCR"/>
    <property type="match status" value="2"/>
</dbReference>
<dbReference type="Proteomes" id="UP000054064">
    <property type="component" value="Unassembled WGS sequence"/>
</dbReference>
<keyword evidence="10" id="KW-1185">Reference proteome</keyword>
<evidence type="ECO:0000256" key="5">
    <source>
        <dbReference type="ARBA" id="ARBA00023157"/>
    </source>
</evidence>
<evidence type="ECO:0000256" key="4">
    <source>
        <dbReference type="ARBA" id="ARBA00022737"/>
    </source>
</evidence>
<evidence type="ECO:0000256" key="6">
    <source>
        <dbReference type="ARBA" id="ARBA00023180"/>
    </source>
</evidence>
<feature type="domain" description="SRCR" evidence="8">
    <location>
        <begin position="1"/>
        <end position="101"/>
    </location>
</feature>
<dbReference type="SMART" id="SM00202">
    <property type="entry name" value="SR"/>
    <property type="match status" value="2"/>
</dbReference>
<dbReference type="InterPro" id="IPR001190">
    <property type="entry name" value="SRCR"/>
</dbReference>
<keyword evidence="5 7" id="KW-1015">Disulfide bond</keyword>
<dbReference type="PANTHER" id="PTHR48071:SF15">
    <property type="entry name" value="SRCR DOMAIN-CONTAINING PROTEIN"/>
    <property type="match status" value="1"/>
</dbReference>
<keyword evidence="4" id="KW-0677">Repeat</keyword>
<protein>
    <submittedName>
        <fullName evidence="9">Deleted in malignant brain tumors 1 protein</fullName>
    </submittedName>
</protein>
<dbReference type="SUPFAM" id="SSF56487">
    <property type="entry name" value="SRCR-like"/>
    <property type="match status" value="2"/>
</dbReference>
<reference evidence="9 10" key="1">
    <citation type="submission" date="2014-04" db="EMBL/GenBank/DDBJ databases">
        <title>Genome evolution of avian class.</title>
        <authorList>
            <person name="Zhang G."/>
            <person name="Li C."/>
        </authorList>
    </citation>
    <scope>NUCLEOTIDE SEQUENCE [LARGE SCALE GENOMIC DNA]</scope>
    <source>
        <strain evidence="9">BGI_N320</strain>
    </source>
</reference>
<sequence>LRLVSGGDRCAGRVEVYHNGKWGTVCDDHFSMNSGTVVCRQLDCGYVVSVTESSRFGSGEDDIHLDDVKCHGTESYLWDCPHGGWSKHNCGHHEDIGVICSGDVGSSSAAGASALSLRLAGGDGQCSGRVEVYHNGSWGTVCDDGWELASAKVVCRMMGCGEALVALTEAQYGQGSGNIFLDDVQCRGDEDNLWDCAHRGIAVHDCHHEEDASVICAGTIA</sequence>
<dbReference type="GO" id="GO:0005615">
    <property type="term" value="C:extracellular space"/>
    <property type="evidence" value="ECO:0007669"/>
    <property type="project" value="TreeGrafter"/>
</dbReference>
<feature type="disulfide bond" evidence="7">
    <location>
        <begin position="155"/>
        <end position="216"/>
    </location>
</feature>
<dbReference type="PRINTS" id="PR00258">
    <property type="entry name" value="SPERACTRCPTR"/>
</dbReference>
<feature type="domain" description="SRCR" evidence="8">
    <location>
        <begin position="117"/>
        <end position="217"/>
    </location>
</feature>
<dbReference type="GO" id="GO:0004252">
    <property type="term" value="F:serine-type endopeptidase activity"/>
    <property type="evidence" value="ECO:0007669"/>
    <property type="project" value="TreeGrafter"/>
</dbReference>
<dbReference type="PANTHER" id="PTHR48071">
    <property type="entry name" value="SRCR DOMAIN-CONTAINING PROTEIN"/>
    <property type="match status" value="1"/>
</dbReference>
<gene>
    <name evidence="9" type="ORF">N320_08597</name>
</gene>
<dbReference type="InterPro" id="IPR036772">
    <property type="entry name" value="SRCR-like_dom_sf"/>
</dbReference>
<dbReference type="Gene3D" id="3.10.250.10">
    <property type="entry name" value="SRCR-like domain"/>
    <property type="match status" value="2"/>
</dbReference>
<proteinExistence type="predicted"/>
<dbReference type="AlphaFoldDB" id="A0A091H8A0"/>
<organism evidence="9 10">
    <name type="scientific">Buceros rhinoceros silvestris</name>
    <dbReference type="NCBI Taxonomy" id="175836"/>
    <lineage>
        <taxon>Eukaryota</taxon>
        <taxon>Metazoa</taxon>
        <taxon>Chordata</taxon>
        <taxon>Craniata</taxon>
        <taxon>Vertebrata</taxon>
        <taxon>Euteleostomi</taxon>
        <taxon>Archelosauria</taxon>
        <taxon>Archosauria</taxon>
        <taxon>Dinosauria</taxon>
        <taxon>Saurischia</taxon>
        <taxon>Theropoda</taxon>
        <taxon>Coelurosauria</taxon>
        <taxon>Aves</taxon>
        <taxon>Neognathae</taxon>
        <taxon>Neoaves</taxon>
        <taxon>Telluraves</taxon>
        <taxon>Coraciimorphae</taxon>
        <taxon>Bucerotiformes</taxon>
        <taxon>Bucerotidae</taxon>
        <taxon>Buceros</taxon>
    </lineage>
</organism>
<feature type="disulfide bond" evidence="7">
    <location>
        <begin position="186"/>
        <end position="196"/>
    </location>
</feature>
<evidence type="ECO:0000256" key="3">
    <source>
        <dbReference type="ARBA" id="ARBA00022729"/>
    </source>
</evidence>
<evidence type="ECO:0000256" key="2">
    <source>
        <dbReference type="ARBA" id="ARBA00022525"/>
    </source>
</evidence>
<feature type="disulfide bond" evidence="7">
    <location>
        <begin position="142"/>
        <end position="206"/>
    </location>
</feature>
<keyword evidence="6" id="KW-0325">Glycoprotein</keyword>
<keyword evidence="3" id="KW-0732">Signal</keyword>
<evidence type="ECO:0000256" key="1">
    <source>
        <dbReference type="ARBA" id="ARBA00004613"/>
    </source>
</evidence>
<dbReference type="EMBL" id="KL527433">
    <property type="protein sequence ID" value="KFO91674.1"/>
    <property type="molecule type" value="Genomic_DNA"/>
</dbReference>
<keyword evidence="2" id="KW-0964">Secreted</keyword>
<evidence type="ECO:0000313" key="10">
    <source>
        <dbReference type="Proteomes" id="UP000054064"/>
    </source>
</evidence>
<feature type="non-terminal residue" evidence="9">
    <location>
        <position position="221"/>
    </location>
</feature>
<dbReference type="FunFam" id="3.10.250.10:FF:000002">
    <property type="entry name" value="Scavenger receptor cysteine-rich type 1 protein M130"/>
    <property type="match status" value="1"/>
</dbReference>
<dbReference type="GO" id="GO:0005886">
    <property type="term" value="C:plasma membrane"/>
    <property type="evidence" value="ECO:0007669"/>
    <property type="project" value="TreeGrafter"/>
</dbReference>
<evidence type="ECO:0000256" key="7">
    <source>
        <dbReference type="PROSITE-ProRule" id="PRU00196"/>
    </source>
</evidence>
<dbReference type="FunFam" id="3.10.250.10:FF:000006">
    <property type="entry name" value="neurotrypsin isoform X2"/>
    <property type="match status" value="1"/>
</dbReference>
<feature type="disulfide bond" evidence="7">
    <location>
        <begin position="39"/>
        <end position="100"/>
    </location>
</feature>
<evidence type="ECO:0000313" key="9">
    <source>
        <dbReference type="EMBL" id="KFO91674.1"/>
    </source>
</evidence>
<accession>A0A091H8A0</accession>
<name>A0A091H8A0_BUCRH</name>
<comment type="subcellular location">
    <subcellularLocation>
        <location evidence="1">Secreted</location>
    </subcellularLocation>
</comment>
<feature type="non-terminal residue" evidence="9">
    <location>
        <position position="1"/>
    </location>
</feature>
<dbReference type="GO" id="GO:0031638">
    <property type="term" value="P:zymogen activation"/>
    <property type="evidence" value="ECO:0007669"/>
    <property type="project" value="TreeGrafter"/>
</dbReference>
<feature type="disulfide bond" evidence="7">
    <location>
        <begin position="26"/>
        <end position="90"/>
    </location>
</feature>